<evidence type="ECO:0000256" key="2">
    <source>
        <dbReference type="ARBA" id="ARBA00005862"/>
    </source>
</evidence>
<dbReference type="InterPro" id="IPR005101">
    <property type="entry name" value="Cryptochr/Photolyase_FAD-bd"/>
</dbReference>
<dbReference type="InterPro" id="IPR002081">
    <property type="entry name" value="Cryptochrome/DNA_photolyase_1"/>
</dbReference>
<dbReference type="Gene3D" id="1.10.579.10">
    <property type="entry name" value="DNA Cyclobutane Dipyrimidine Photolyase, subunit A, domain 3"/>
    <property type="match status" value="1"/>
</dbReference>
<evidence type="ECO:0000256" key="3">
    <source>
        <dbReference type="ARBA" id="ARBA00022630"/>
    </source>
</evidence>
<organism evidence="7 8">
    <name type="scientific">Bugula neritina</name>
    <name type="common">Brown bryozoan</name>
    <name type="synonym">Sertularia neritina</name>
    <dbReference type="NCBI Taxonomy" id="10212"/>
    <lineage>
        <taxon>Eukaryota</taxon>
        <taxon>Metazoa</taxon>
        <taxon>Spiralia</taxon>
        <taxon>Lophotrochozoa</taxon>
        <taxon>Bryozoa</taxon>
        <taxon>Gymnolaemata</taxon>
        <taxon>Cheilostomatida</taxon>
        <taxon>Flustrina</taxon>
        <taxon>Buguloidea</taxon>
        <taxon>Bugulidae</taxon>
        <taxon>Bugula</taxon>
    </lineage>
</organism>
<dbReference type="GO" id="GO:0003904">
    <property type="term" value="F:deoxyribodipyrimidine photo-lyase activity"/>
    <property type="evidence" value="ECO:0007669"/>
    <property type="project" value="TreeGrafter"/>
</dbReference>
<comment type="caution">
    <text evidence="7">The sequence shown here is derived from an EMBL/GenBank/DDBJ whole genome shotgun (WGS) entry which is preliminary data.</text>
</comment>
<dbReference type="PANTHER" id="PTHR11455">
    <property type="entry name" value="CRYPTOCHROME"/>
    <property type="match status" value="1"/>
</dbReference>
<name>A0A7J7K716_BUGNE</name>
<gene>
    <name evidence="7" type="ORF">EB796_007705</name>
</gene>
<protein>
    <submittedName>
        <fullName evidence="7">Cry4</fullName>
    </submittedName>
</protein>
<dbReference type="GO" id="GO:0003677">
    <property type="term" value="F:DNA binding"/>
    <property type="evidence" value="ECO:0007669"/>
    <property type="project" value="TreeGrafter"/>
</dbReference>
<dbReference type="GO" id="GO:0043153">
    <property type="term" value="P:entrainment of circadian clock by photoperiod"/>
    <property type="evidence" value="ECO:0007669"/>
    <property type="project" value="TreeGrafter"/>
</dbReference>
<dbReference type="InterPro" id="IPR036134">
    <property type="entry name" value="Crypto/Photolyase_FAD-like_sf"/>
</dbReference>
<proteinExistence type="inferred from homology"/>
<dbReference type="Proteomes" id="UP000593567">
    <property type="component" value="Unassembled WGS sequence"/>
</dbReference>
<keyword evidence="3" id="KW-0285">Flavoprotein</keyword>
<evidence type="ECO:0000313" key="7">
    <source>
        <dbReference type="EMBL" id="KAF6033993.1"/>
    </source>
</evidence>
<comment type="cofactor">
    <cofactor evidence="1">
        <name>FAD</name>
        <dbReference type="ChEBI" id="CHEBI:57692"/>
    </cofactor>
</comment>
<dbReference type="Pfam" id="PF03441">
    <property type="entry name" value="FAD_binding_7"/>
    <property type="match status" value="1"/>
</dbReference>
<dbReference type="SUPFAM" id="SSF48173">
    <property type="entry name" value="Cryptochrome/photolyase FAD-binding domain"/>
    <property type="match status" value="1"/>
</dbReference>
<dbReference type="EMBL" id="VXIV02001186">
    <property type="protein sequence ID" value="KAF6033993.1"/>
    <property type="molecule type" value="Genomic_DNA"/>
</dbReference>
<evidence type="ECO:0000259" key="6">
    <source>
        <dbReference type="Pfam" id="PF03441"/>
    </source>
</evidence>
<reference evidence="7" key="1">
    <citation type="submission" date="2020-06" db="EMBL/GenBank/DDBJ databases">
        <title>Draft genome of Bugula neritina, a colonial animal packing powerful symbionts and potential medicines.</title>
        <authorList>
            <person name="Rayko M."/>
        </authorList>
    </citation>
    <scope>NUCLEOTIDE SEQUENCE [LARGE SCALE GENOMIC DNA]</scope>
    <source>
        <strain evidence="7">Kwan_BN1</strain>
    </source>
</reference>
<dbReference type="GO" id="GO:0071949">
    <property type="term" value="F:FAD binding"/>
    <property type="evidence" value="ECO:0007669"/>
    <property type="project" value="TreeGrafter"/>
</dbReference>
<keyword evidence="4" id="KW-0274">FAD</keyword>
<keyword evidence="8" id="KW-1185">Reference proteome</keyword>
<accession>A0A7J7K716</accession>
<dbReference type="GO" id="GO:0005737">
    <property type="term" value="C:cytoplasm"/>
    <property type="evidence" value="ECO:0007669"/>
    <property type="project" value="TreeGrafter"/>
</dbReference>
<evidence type="ECO:0000256" key="1">
    <source>
        <dbReference type="ARBA" id="ARBA00001974"/>
    </source>
</evidence>
<evidence type="ECO:0000256" key="4">
    <source>
        <dbReference type="ARBA" id="ARBA00022827"/>
    </source>
</evidence>
<dbReference type="GO" id="GO:0032922">
    <property type="term" value="P:circadian regulation of gene expression"/>
    <property type="evidence" value="ECO:0007669"/>
    <property type="project" value="TreeGrafter"/>
</dbReference>
<evidence type="ECO:0000256" key="5">
    <source>
        <dbReference type="SAM" id="MobiDB-lite"/>
    </source>
</evidence>
<sequence>MCMPVPWKSVDELSMERVTSATTGFPWIDAILKQLVSEGWIHGICKHALISFITHGQLFYSWEEAANLLERYSLEGDICTNNGIAMLLSGSCYSRALPSVVHSPVLSGKHGSLGVELIRRYIPSLKSFPEEFIFEPWLAPYDIQLATGCVVAKDYPAPMIIHHQASLSANISMLHQLIRSAQERKVTKRRQKQALRPSPYLMPAPSTDT</sequence>
<feature type="region of interest" description="Disordered" evidence="5">
    <location>
        <begin position="188"/>
        <end position="209"/>
    </location>
</feature>
<dbReference type="PANTHER" id="PTHR11455:SF9">
    <property type="entry name" value="CRYPTOCHROME CIRCADIAN CLOCK 5 ISOFORM X1"/>
    <property type="match status" value="1"/>
</dbReference>
<dbReference type="GO" id="GO:0005634">
    <property type="term" value="C:nucleus"/>
    <property type="evidence" value="ECO:0007669"/>
    <property type="project" value="TreeGrafter"/>
</dbReference>
<evidence type="ECO:0000313" key="8">
    <source>
        <dbReference type="Proteomes" id="UP000593567"/>
    </source>
</evidence>
<dbReference type="OrthoDB" id="435881at2759"/>
<comment type="similarity">
    <text evidence="2">Belongs to the DNA photolyase class-1 family.</text>
</comment>
<feature type="domain" description="Cryptochrome/DNA photolyase FAD-binding" evidence="6">
    <location>
        <begin position="5"/>
        <end position="168"/>
    </location>
</feature>
<dbReference type="AlphaFoldDB" id="A0A7J7K716"/>